<organism evidence="1 2">
    <name type="scientific">Vespula squamosa</name>
    <name type="common">Southern yellow jacket</name>
    <name type="synonym">Wasp</name>
    <dbReference type="NCBI Taxonomy" id="30214"/>
    <lineage>
        <taxon>Eukaryota</taxon>
        <taxon>Metazoa</taxon>
        <taxon>Ecdysozoa</taxon>
        <taxon>Arthropoda</taxon>
        <taxon>Hexapoda</taxon>
        <taxon>Insecta</taxon>
        <taxon>Pterygota</taxon>
        <taxon>Neoptera</taxon>
        <taxon>Endopterygota</taxon>
        <taxon>Hymenoptera</taxon>
        <taxon>Apocrita</taxon>
        <taxon>Aculeata</taxon>
        <taxon>Vespoidea</taxon>
        <taxon>Vespidae</taxon>
        <taxon>Vespinae</taxon>
        <taxon>Vespula</taxon>
    </lineage>
</organism>
<reference evidence="1 2" key="1">
    <citation type="journal article" date="2024" name="Ann. Entomol. Soc. Am.">
        <title>Genomic analyses of the southern and eastern yellowjacket wasps (Hymenoptera: Vespidae) reveal evolutionary signatures of social life.</title>
        <authorList>
            <person name="Catto M.A."/>
            <person name="Caine P.B."/>
            <person name="Orr S.E."/>
            <person name="Hunt B.G."/>
            <person name="Goodisman M.A.D."/>
        </authorList>
    </citation>
    <scope>NUCLEOTIDE SEQUENCE [LARGE SCALE GENOMIC DNA]</scope>
    <source>
        <strain evidence="1">233</strain>
        <tissue evidence="1">Head and thorax</tissue>
    </source>
</reference>
<protein>
    <submittedName>
        <fullName evidence="1">Uncharacterized protein</fullName>
    </submittedName>
</protein>
<keyword evidence="2" id="KW-1185">Reference proteome</keyword>
<comment type="caution">
    <text evidence="1">The sequence shown here is derived from an EMBL/GenBank/DDBJ whole genome shotgun (WGS) entry which is preliminary data.</text>
</comment>
<sequence length="125" mass="14364">MNKEEPRNCPRIELCQKKFVLPCTTSDLSFKRKKKKKKETRKERKNITVFSLCVIGSVFTVNPSKLVKKTSMVTWYNNAIEFFRSFRRTRRIFSKGSLSPKDLVDLSTNPISGAGSRCVVTTNPL</sequence>
<proteinExistence type="predicted"/>
<evidence type="ECO:0000313" key="2">
    <source>
        <dbReference type="Proteomes" id="UP001607302"/>
    </source>
</evidence>
<dbReference type="Proteomes" id="UP001607302">
    <property type="component" value="Unassembled WGS sequence"/>
</dbReference>
<accession>A0ABD1ZY63</accession>
<evidence type="ECO:0000313" key="1">
    <source>
        <dbReference type="EMBL" id="KAL2713273.1"/>
    </source>
</evidence>
<dbReference type="EMBL" id="JAUDFV010000158">
    <property type="protein sequence ID" value="KAL2713273.1"/>
    <property type="molecule type" value="Genomic_DNA"/>
</dbReference>
<gene>
    <name evidence="1" type="ORF">V1478_016971</name>
</gene>
<name>A0ABD1ZY63_VESSQ</name>
<dbReference type="AlphaFoldDB" id="A0ABD1ZY63"/>